<dbReference type="AlphaFoldDB" id="A0AAW8R4K4"/>
<accession>A0AAW8R4K4</accession>
<feature type="transmembrane region" description="Helical" evidence="1">
    <location>
        <begin position="12"/>
        <end position="30"/>
    </location>
</feature>
<feature type="transmembrane region" description="Helical" evidence="1">
    <location>
        <begin position="293"/>
        <end position="315"/>
    </location>
</feature>
<gene>
    <name evidence="2" type="ORF">RM544_12425</name>
</gene>
<keyword evidence="1" id="KW-0812">Transmembrane</keyword>
<organism evidence="2 3">
    <name type="scientific">Brumicola blandensis</name>
    <dbReference type="NCBI Taxonomy" id="3075611"/>
    <lineage>
        <taxon>Bacteria</taxon>
        <taxon>Pseudomonadati</taxon>
        <taxon>Pseudomonadota</taxon>
        <taxon>Gammaproteobacteria</taxon>
        <taxon>Alteromonadales</taxon>
        <taxon>Alteromonadaceae</taxon>
        <taxon>Brumicola</taxon>
    </lineage>
</organism>
<proteinExistence type="predicted"/>
<sequence>MNIFRTLHRSILILFAVVVISIITLVHFSMTKIVAEQSRAHQASLSPAVRLVVEQVIEPLHVAETLSQSQELINIVRDSAVSENVNETQIFSTLSRLEREFDMGFFVALEKQKKQFNSDGTTLELVEGEVSWYFKYRDRPELSVGDIGKWEDTHFFIDIKIFSEKGEFLGFFGVAQSLEKFIDVFKQHKAKYGHDFIFVDPEGTIMLSSAPALNASQSKFNKLQDLSWYQALLAESSEPIDETTTRPIDINNQLITINEEDVLIAQVNLDLFDWTLLLMSPLEEQQTEISRGFIFSVISVLAVIFILFLIIYNLLFYFRKDLQSDAIVLPYCKMPSDETIKYIIDAKSYSDDAYIALIQLNDLYQKPLTAECIPALSSVGTKVSEFLIESLDKFSTEGYLGKVNESQWLILLQNTNADKASLFMENVRHGLATIQSECEKQQAMLKFSTCKVKLENDDNFVSAILRLKPALDNIDTAKTTAPPIDF</sequence>
<protein>
    <submittedName>
        <fullName evidence="2">Diguanylate cyclase</fullName>
    </submittedName>
</protein>
<dbReference type="RefSeq" id="WP_311362124.1">
    <property type="nucleotide sequence ID" value="NZ_JAVRIE010000005.1"/>
</dbReference>
<keyword evidence="3" id="KW-1185">Reference proteome</keyword>
<reference evidence="2 3" key="1">
    <citation type="submission" date="2023-09" db="EMBL/GenBank/DDBJ databases">
        <authorList>
            <person name="Rey-Velasco X."/>
        </authorList>
    </citation>
    <scope>NUCLEOTIDE SEQUENCE [LARGE SCALE GENOMIC DNA]</scope>
    <source>
        <strain evidence="2 3">W409</strain>
    </source>
</reference>
<evidence type="ECO:0000313" key="2">
    <source>
        <dbReference type="EMBL" id="MDT0583349.1"/>
    </source>
</evidence>
<dbReference type="Proteomes" id="UP001249020">
    <property type="component" value="Unassembled WGS sequence"/>
</dbReference>
<dbReference type="EMBL" id="JAVRIE010000005">
    <property type="protein sequence ID" value="MDT0583349.1"/>
    <property type="molecule type" value="Genomic_DNA"/>
</dbReference>
<comment type="caution">
    <text evidence="2">The sequence shown here is derived from an EMBL/GenBank/DDBJ whole genome shotgun (WGS) entry which is preliminary data.</text>
</comment>
<keyword evidence="1" id="KW-1133">Transmembrane helix</keyword>
<keyword evidence="1" id="KW-0472">Membrane</keyword>
<evidence type="ECO:0000313" key="3">
    <source>
        <dbReference type="Proteomes" id="UP001249020"/>
    </source>
</evidence>
<name>A0AAW8R4K4_9ALTE</name>
<evidence type="ECO:0000256" key="1">
    <source>
        <dbReference type="SAM" id="Phobius"/>
    </source>
</evidence>